<feature type="binding site" evidence="3">
    <location>
        <position position="130"/>
    </location>
    <ligand>
        <name>Fe cation</name>
        <dbReference type="ChEBI" id="CHEBI:24875"/>
    </ligand>
</feature>
<dbReference type="PANTHER" id="PTHR10458:SF22">
    <property type="entry name" value="PEPTIDE DEFORMYLASE"/>
    <property type="match status" value="1"/>
</dbReference>
<keyword evidence="3" id="KW-0648">Protein biosynthesis</keyword>
<dbReference type="InterPro" id="IPR023635">
    <property type="entry name" value="Peptide_deformylase"/>
</dbReference>
<dbReference type="GO" id="GO:0042586">
    <property type="term" value="F:peptide deformylase activity"/>
    <property type="evidence" value="ECO:0007669"/>
    <property type="project" value="UniProtKB-EC"/>
</dbReference>
<dbReference type="NCBIfam" id="TIGR00079">
    <property type="entry name" value="pept_deformyl"/>
    <property type="match status" value="1"/>
</dbReference>
<feature type="active site" evidence="3">
    <location>
        <position position="131"/>
    </location>
</feature>
<protein>
    <recommendedName>
        <fullName evidence="3">Peptide deformylase</fullName>
        <shortName evidence="3">PDF</shortName>
        <ecNumber evidence="3">3.5.1.88</ecNumber>
    </recommendedName>
    <alternativeName>
        <fullName evidence="3">Polypeptide deformylase</fullName>
    </alternativeName>
</protein>
<dbReference type="PRINTS" id="PR01576">
    <property type="entry name" value="PDEFORMYLASE"/>
</dbReference>
<comment type="catalytic activity">
    <reaction evidence="3">
        <text>N-terminal N-formyl-L-methionyl-[peptide] + H2O = N-terminal L-methionyl-[peptide] + formate</text>
        <dbReference type="Rhea" id="RHEA:24420"/>
        <dbReference type="Rhea" id="RHEA-COMP:10639"/>
        <dbReference type="Rhea" id="RHEA-COMP:10640"/>
        <dbReference type="ChEBI" id="CHEBI:15377"/>
        <dbReference type="ChEBI" id="CHEBI:15740"/>
        <dbReference type="ChEBI" id="CHEBI:49298"/>
        <dbReference type="ChEBI" id="CHEBI:64731"/>
        <dbReference type="EC" id="3.5.1.88"/>
    </reaction>
</comment>
<evidence type="ECO:0000256" key="2">
    <source>
        <dbReference type="ARBA" id="ARBA00023004"/>
    </source>
</evidence>
<dbReference type="EC" id="3.5.1.88" evidence="3"/>
<reference evidence="4 5" key="1">
    <citation type="submission" date="2020-08" db="EMBL/GenBank/DDBJ databases">
        <title>Genome public.</title>
        <authorList>
            <person name="Liu C."/>
            <person name="Sun Q."/>
        </authorList>
    </citation>
    <scope>NUCLEOTIDE SEQUENCE [LARGE SCALE GENOMIC DNA]</scope>
    <source>
        <strain evidence="4 5">NSJ-13</strain>
    </source>
</reference>
<comment type="function">
    <text evidence="3">Removes the formyl group from the N-terminal Met of newly synthesized proteins. Requires at least a dipeptide for an efficient rate of reaction. N-terminal L-methionine is a prerequisite for activity but the enzyme has broad specificity at other positions.</text>
</comment>
<gene>
    <name evidence="3 4" type="primary">def</name>
    <name evidence="4" type="ORF">H8S40_10415</name>
</gene>
<dbReference type="InterPro" id="IPR036821">
    <property type="entry name" value="Peptide_deformylase_sf"/>
</dbReference>
<proteinExistence type="inferred from homology"/>
<dbReference type="CDD" id="cd00487">
    <property type="entry name" value="Pep_deformylase"/>
    <property type="match status" value="1"/>
</dbReference>
<keyword evidence="3" id="KW-0479">Metal-binding</keyword>
<dbReference type="PANTHER" id="PTHR10458">
    <property type="entry name" value="PEPTIDE DEFORMYLASE"/>
    <property type="match status" value="1"/>
</dbReference>
<dbReference type="HAMAP" id="MF_00163">
    <property type="entry name" value="Pep_deformylase"/>
    <property type="match status" value="1"/>
</dbReference>
<comment type="similarity">
    <text evidence="1 3">Belongs to the polypeptide deformylase family.</text>
</comment>
<accession>A0ABR7G956</accession>
<organism evidence="4 5">
    <name type="scientific">Ruminococcus hominis</name>
    <dbReference type="NCBI Taxonomy" id="2763065"/>
    <lineage>
        <taxon>Bacteria</taxon>
        <taxon>Bacillati</taxon>
        <taxon>Bacillota</taxon>
        <taxon>Clostridia</taxon>
        <taxon>Eubacteriales</taxon>
        <taxon>Oscillospiraceae</taxon>
        <taxon>Ruminococcus</taxon>
    </lineage>
</organism>
<dbReference type="NCBIfam" id="NF001159">
    <property type="entry name" value="PRK00150.1-3"/>
    <property type="match status" value="1"/>
</dbReference>
<dbReference type="Proteomes" id="UP000631576">
    <property type="component" value="Unassembled WGS sequence"/>
</dbReference>
<sequence length="163" mass="18457">MAIREIRVVGDDILTKKCKEVKMITPRTETLIFDMLDTMYEEMGVGLAAPQVGILKRIVVIDIGEGPIIMINPEILETSGEQTGEEGCLSLPGKYGIVTRPNHVKVRFQDEHMDTVEMEGEGLLARAFCHEIDHLEGKMYMELAEDGIHDNKYTEEDYLNEEE</sequence>
<dbReference type="Gene3D" id="3.90.45.10">
    <property type="entry name" value="Peptide deformylase"/>
    <property type="match status" value="1"/>
</dbReference>
<feature type="binding site" evidence="3">
    <location>
        <position position="88"/>
    </location>
    <ligand>
        <name>Fe cation</name>
        <dbReference type="ChEBI" id="CHEBI:24875"/>
    </ligand>
</feature>
<evidence type="ECO:0000256" key="1">
    <source>
        <dbReference type="ARBA" id="ARBA00010759"/>
    </source>
</evidence>
<dbReference type="PIRSF" id="PIRSF004749">
    <property type="entry name" value="Pep_def"/>
    <property type="match status" value="1"/>
</dbReference>
<keyword evidence="5" id="KW-1185">Reference proteome</keyword>
<dbReference type="SUPFAM" id="SSF56420">
    <property type="entry name" value="Peptide deformylase"/>
    <property type="match status" value="1"/>
</dbReference>
<dbReference type="Pfam" id="PF01327">
    <property type="entry name" value="Pep_deformylase"/>
    <property type="match status" value="1"/>
</dbReference>
<dbReference type="EMBL" id="JACOPE010000001">
    <property type="protein sequence ID" value="MBC5683972.1"/>
    <property type="molecule type" value="Genomic_DNA"/>
</dbReference>
<evidence type="ECO:0000313" key="5">
    <source>
        <dbReference type="Proteomes" id="UP000631576"/>
    </source>
</evidence>
<comment type="caution">
    <text evidence="4">The sequence shown here is derived from an EMBL/GenBank/DDBJ whole genome shotgun (WGS) entry which is preliminary data.</text>
</comment>
<comment type="cofactor">
    <cofactor evidence="3">
        <name>Fe(2+)</name>
        <dbReference type="ChEBI" id="CHEBI:29033"/>
    </cofactor>
    <text evidence="3">Binds 1 Fe(2+) ion.</text>
</comment>
<keyword evidence="3 4" id="KW-0378">Hydrolase</keyword>
<keyword evidence="2 3" id="KW-0408">Iron</keyword>
<feature type="binding site" evidence="3">
    <location>
        <position position="134"/>
    </location>
    <ligand>
        <name>Fe cation</name>
        <dbReference type="ChEBI" id="CHEBI:24875"/>
    </ligand>
</feature>
<dbReference type="RefSeq" id="WP_022074668.1">
    <property type="nucleotide sequence ID" value="NZ_JACOPE010000001.1"/>
</dbReference>
<evidence type="ECO:0000256" key="3">
    <source>
        <dbReference type="HAMAP-Rule" id="MF_00163"/>
    </source>
</evidence>
<evidence type="ECO:0000313" key="4">
    <source>
        <dbReference type="EMBL" id="MBC5683972.1"/>
    </source>
</evidence>
<name>A0ABR7G956_9FIRM</name>